<dbReference type="AlphaFoldDB" id="A0A7T6VMS1"/>
<name>A0A7T6VMS1_9BURK</name>
<accession>A0A7T6VMS1</accession>
<reference evidence="1 2" key="1">
    <citation type="submission" date="2020-12" db="EMBL/GenBank/DDBJ databases">
        <title>Complete genome sequence of Burkholderia anthina BJQ0011.</title>
        <authorList>
            <person name="Xu Y."/>
        </authorList>
    </citation>
    <scope>NUCLEOTIDE SEQUENCE [LARGE SCALE GENOMIC DNA]</scope>
    <source>
        <strain evidence="1 2">BJQ0011</strain>
    </source>
</reference>
<protein>
    <submittedName>
        <fullName evidence="1">AAA-associated domain-containing protein</fullName>
    </submittedName>
</protein>
<dbReference type="KEGG" id="bann:JFN94_24870"/>
<dbReference type="Pfam" id="PF09821">
    <property type="entry name" value="AAA_assoc_C"/>
    <property type="match status" value="1"/>
</dbReference>
<organism evidence="1 2">
    <name type="scientific">Burkholderia anthina</name>
    <dbReference type="NCBI Taxonomy" id="179879"/>
    <lineage>
        <taxon>Bacteria</taxon>
        <taxon>Pseudomonadati</taxon>
        <taxon>Pseudomonadota</taxon>
        <taxon>Betaproteobacteria</taxon>
        <taxon>Burkholderiales</taxon>
        <taxon>Burkholderiaceae</taxon>
        <taxon>Burkholderia</taxon>
        <taxon>Burkholderia cepacia complex</taxon>
    </lineage>
</organism>
<dbReference type="Proteomes" id="UP000596205">
    <property type="component" value="Chromosome 2"/>
</dbReference>
<sequence>MLREHLEHFVALAGHIRAVLDERDGHRAPRERFDLELEDHLNPQDAADTLRTVIDWSRASGLYTYDDATRMFGAGDD</sequence>
<gene>
    <name evidence="1" type="ORF">JFN94_24870</name>
</gene>
<dbReference type="EMBL" id="CP066770">
    <property type="protein sequence ID" value="QQK06789.1"/>
    <property type="molecule type" value="Genomic_DNA"/>
</dbReference>
<dbReference type="InterPro" id="IPR018632">
    <property type="entry name" value="AAA-associated_dom_C"/>
</dbReference>
<proteinExistence type="predicted"/>
<evidence type="ECO:0000313" key="1">
    <source>
        <dbReference type="EMBL" id="QQK06789.1"/>
    </source>
</evidence>
<evidence type="ECO:0000313" key="2">
    <source>
        <dbReference type="Proteomes" id="UP000596205"/>
    </source>
</evidence>